<dbReference type="RefSeq" id="WP_157397116.1">
    <property type="nucleotide sequence ID" value="NZ_WSEL01000003.1"/>
</dbReference>
<keyword evidence="1" id="KW-0812">Transmembrane</keyword>
<dbReference type="EMBL" id="WSEL01000003">
    <property type="protein sequence ID" value="MVQ29072.1"/>
    <property type="molecule type" value="Genomic_DNA"/>
</dbReference>
<organism evidence="2 3">
    <name type="scientific">Ramlibacter pinisoli</name>
    <dbReference type="NCBI Taxonomy" id="2682844"/>
    <lineage>
        <taxon>Bacteria</taxon>
        <taxon>Pseudomonadati</taxon>
        <taxon>Pseudomonadota</taxon>
        <taxon>Betaproteobacteria</taxon>
        <taxon>Burkholderiales</taxon>
        <taxon>Comamonadaceae</taxon>
        <taxon>Ramlibacter</taxon>
    </lineage>
</organism>
<comment type="caution">
    <text evidence="2">The sequence shown here is derived from an EMBL/GenBank/DDBJ whole genome shotgun (WGS) entry which is preliminary data.</text>
</comment>
<dbReference type="AlphaFoldDB" id="A0A6N8IQS7"/>
<keyword evidence="1" id="KW-0472">Membrane</keyword>
<feature type="transmembrane region" description="Helical" evidence="1">
    <location>
        <begin position="45"/>
        <end position="64"/>
    </location>
</feature>
<evidence type="ECO:0008006" key="4">
    <source>
        <dbReference type="Google" id="ProtNLM"/>
    </source>
</evidence>
<evidence type="ECO:0000256" key="1">
    <source>
        <dbReference type="SAM" id="Phobius"/>
    </source>
</evidence>
<sequence length="134" mass="13420">MSESAATTFLRRVLWADAASCLACAAAQLAAPDLLAGLLGLPRALLLGTGLFLALYALAVGWTAGRPRLPLPLVVAFAAGNVGWALASAALLASGAVRPTALGLAWVAAQAATVLVLAALQGQGWRALRAPVPA</sequence>
<proteinExistence type="predicted"/>
<evidence type="ECO:0000313" key="3">
    <source>
        <dbReference type="Proteomes" id="UP000469385"/>
    </source>
</evidence>
<reference evidence="2 3" key="1">
    <citation type="submission" date="2019-12" db="EMBL/GenBank/DDBJ databases">
        <authorList>
            <person name="Huq M.A."/>
        </authorList>
    </citation>
    <scope>NUCLEOTIDE SEQUENCE [LARGE SCALE GENOMIC DNA]</scope>
    <source>
        <strain evidence="2 3">MAH-25</strain>
    </source>
</reference>
<feature type="transmembrane region" description="Helical" evidence="1">
    <location>
        <begin position="100"/>
        <end position="120"/>
    </location>
</feature>
<gene>
    <name evidence="2" type="ORF">GON04_06430</name>
</gene>
<dbReference type="Proteomes" id="UP000469385">
    <property type="component" value="Unassembled WGS sequence"/>
</dbReference>
<protein>
    <recommendedName>
        <fullName evidence="4">Integral membrane protein</fullName>
    </recommendedName>
</protein>
<accession>A0A6N8IQS7</accession>
<evidence type="ECO:0000313" key="2">
    <source>
        <dbReference type="EMBL" id="MVQ29072.1"/>
    </source>
</evidence>
<feature type="transmembrane region" description="Helical" evidence="1">
    <location>
        <begin position="71"/>
        <end position="94"/>
    </location>
</feature>
<keyword evidence="3" id="KW-1185">Reference proteome</keyword>
<name>A0A6N8IQS7_9BURK</name>
<keyword evidence="1" id="KW-1133">Transmembrane helix</keyword>